<dbReference type="Gene3D" id="3.90.810.10">
    <property type="entry name" value="CRIB domain"/>
    <property type="match status" value="1"/>
</dbReference>
<feature type="compositionally biased region" description="Basic and acidic residues" evidence="1">
    <location>
        <begin position="72"/>
        <end position="83"/>
    </location>
</feature>
<keyword evidence="3" id="KW-1185">Reference proteome</keyword>
<dbReference type="PaxDb" id="121845-A0A3Q0IU75"/>
<dbReference type="Pfam" id="PF00786">
    <property type="entry name" value="PBD"/>
    <property type="match status" value="1"/>
</dbReference>
<reference evidence="4" key="1">
    <citation type="submission" date="2025-08" db="UniProtKB">
        <authorList>
            <consortium name="RefSeq"/>
        </authorList>
    </citation>
    <scope>IDENTIFICATION</scope>
</reference>
<dbReference type="InterPro" id="IPR000095">
    <property type="entry name" value="CRIB_dom"/>
</dbReference>
<evidence type="ECO:0000259" key="2">
    <source>
        <dbReference type="PROSITE" id="PS50108"/>
    </source>
</evidence>
<feature type="domain" description="CRIB" evidence="2">
    <location>
        <begin position="113"/>
        <end position="126"/>
    </location>
</feature>
<proteinExistence type="predicted"/>
<dbReference type="PROSITE" id="PS50108">
    <property type="entry name" value="CRIB"/>
    <property type="match status" value="1"/>
</dbReference>
<dbReference type="STRING" id="121845.A0A3Q0IU75"/>
<organism evidence="3 4">
    <name type="scientific">Diaphorina citri</name>
    <name type="common">Asian citrus psyllid</name>
    <dbReference type="NCBI Taxonomy" id="121845"/>
    <lineage>
        <taxon>Eukaryota</taxon>
        <taxon>Metazoa</taxon>
        <taxon>Ecdysozoa</taxon>
        <taxon>Arthropoda</taxon>
        <taxon>Hexapoda</taxon>
        <taxon>Insecta</taxon>
        <taxon>Pterygota</taxon>
        <taxon>Neoptera</taxon>
        <taxon>Paraneoptera</taxon>
        <taxon>Hemiptera</taxon>
        <taxon>Sternorrhyncha</taxon>
        <taxon>Psylloidea</taxon>
        <taxon>Psyllidae</taxon>
        <taxon>Diaphorininae</taxon>
        <taxon>Diaphorina</taxon>
    </lineage>
</organism>
<name>A0A3Q0IU75_DIACI</name>
<dbReference type="SMART" id="SM00285">
    <property type="entry name" value="PBD"/>
    <property type="match status" value="1"/>
</dbReference>
<evidence type="ECO:0000313" key="3">
    <source>
        <dbReference type="Proteomes" id="UP000079169"/>
    </source>
</evidence>
<dbReference type="GeneID" id="113467687"/>
<evidence type="ECO:0000313" key="4">
    <source>
        <dbReference type="RefSeq" id="XP_026679821.1"/>
    </source>
</evidence>
<gene>
    <name evidence="4" type="primary">LOC113467687</name>
</gene>
<evidence type="ECO:0000256" key="1">
    <source>
        <dbReference type="SAM" id="MobiDB-lite"/>
    </source>
</evidence>
<accession>A0A3Q0IU75</accession>
<dbReference type="AlphaFoldDB" id="A0A3Q0IU75"/>
<dbReference type="Proteomes" id="UP000079169">
    <property type="component" value="Unplaced"/>
</dbReference>
<protein>
    <submittedName>
        <fullName evidence="4">Uncharacterized protein LOC113467687</fullName>
    </submittedName>
</protein>
<sequence length="148" mass="16770">MLLNSTQRQYDVDTETIRRRLRGNINRRQEVKEDCSITGNPNFPTEASFRGVRGDPPPPHHHYAPSPVDLKPLPKEPEPEERTGKKHSKSAKHSGAPKGSRSTRRPEAEKPVISNPTNFEHTVHVGFDAHTGEFTVSCATRFFCFRGW</sequence>
<dbReference type="InterPro" id="IPR036936">
    <property type="entry name" value="CRIB_dom_sf"/>
</dbReference>
<dbReference type="KEGG" id="dci:113467687"/>
<feature type="region of interest" description="Disordered" evidence="1">
    <location>
        <begin position="32"/>
        <end position="115"/>
    </location>
</feature>
<dbReference type="RefSeq" id="XP_026679821.1">
    <property type="nucleotide sequence ID" value="XM_026824020.1"/>
</dbReference>